<evidence type="ECO:0000256" key="1">
    <source>
        <dbReference type="SAM" id="MobiDB-lite"/>
    </source>
</evidence>
<sequence length="232" mass="26208">MTIRKFSRVVPTYHKGEFGPWFELDWTGHPNHSMNARHGKQSTGKYGNGLSKAGRYSDIEAQNDIYAPTIAVTTIGGVVEFDSSRSGGEDEKSEGGGKNNGDIGDIINGGGDFEVEDVTNALPNVCFETEINVERDMEDSHFNKFFYQTLTCSSDEDCEKDVLDVKQPRRRPQRHLNKSKYMRTSYTDPDPKKMIFCKGKNSINYAYRTVGENHLKTIRIQIRNPHLFLVSG</sequence>
<dbReference type="AlphaFoldDB" id="A0AA87ZUD6"/>
<evidence type="ECO:0000313" key="2">
    <source>
        <dbReference type="EMBL" id="GMN39695.1"/>
    </source>
</evidence>
<evidence type="ECO:0000313" key="3">
    <source>
        <dbReference type="Proteomes" id="UP001187192"/>
    </source>
</evidence>
<organism evidence="2 3">
    <name type="scientific">Ficus carica</name>
    <name type="common">Common fig</name>
    <dbReference type="NCBI Taxonomy" id="3494"/>
    <lineage>
        <taxon>Eukaryota</taxon>
        <taxon>Viridiplantae</taxon>
        <taxon>Streptophyta</taxon>
        <taxon>Embryophyta</taxon>
        <taxon>Tracheophyta</taxon>
        <taxon>Spermatophyta</taxon>
        <taxon>Magnoliopsida</taxon>
        <taxon>eudicotyledons</taxon>
        <taxon>Gunneridae</taxon>
        <taxon>Pentapetalae</taxon>
        <taxon>rosids</taxon>
        <taxon>fabids</taxon>
        <taxon>Rosales</taxon>
        <taxon>Moraceae</taxon>
        <taxon>Ficeae</taxon>
        <taxon>Ficus</taxon>
    </lineage>
</organism>
<keyword evidence="3" id="KW-1185">Reference proteome</keyword>
<protein>
    <submittedName>
        <fullName evidence="2">Uncharacterized protein</fullName>
    </submittedName>
</protein>
<reference evidence="2" key="1">
    <citation type="submission" date="2023-07" db="EMBL/GenBank/DDBJ databases">
        <title>draft genome sequence of fig (Ficus carica).</title>
        <authorList>
            <person name="Takahashi T."/>
            <person name="Nishimura K."/>
        </authorList>
    </citation>
    <scope>NUCLEOTIDE SEQUENCE</scope>
</reference>
<feature type="region of interest" description="Disordered" evidence="1">
    <location>
        <begin position="81"/>
        <end position="103"/>
    </location>
</feature>
<name>A0AA87ZUD6_FICCA</name>
<accession>A0AA87ZUD6</accession>
<gene>
    <name evidence="2" type="ORF">TIFTF001_008932</name>
</gene>
<comment type="caution">
    <text evidence="2">The sequence shown here is derived from an EMBL/GenBank/DDBJ whole genome shotgun (WGS) entry which is preliminary data.</text>
</comment>
<dbReference type="EMBL" id="BTGU01000010">
    <property type="protein sequence ID" value="GMN39695.1"/>
    <property type="molecule type" value="Genomic_DNA"/>
</dbReference>
<dbReference type="Proteomes" id="UP001187192">
    <property type="component" value="Unassembled WGS sequence"/>
</dbReference>
<proteinExistence type="predicted"/>